<name>A0AAE3QT55_9BACT</name>
<dbReference type="NCBIfam" id="NF047539">
    <property type="entry name" value="XAC2610_fam"/>
    <property type="match status" value="1"/>
</dbReference>
<protein>
    <recommendedName>
        <fullName evidence="4">Lipoprotein</fullName>
    </recommendedName>
</protein>
<accession>A0AAE3QT55</accession>
<gene>
    <name evidence="2" type="ORF">QNI16_17875</name>
</gene>
<dbReference type="RefSeq" id="WP_313981425.1">
    <property type="nucleotide sequence ID" value="NZ_JASJOS010000007.1"/>
</dbReference>
<comment type="caution">
    <text evidence="2">The sequence shown here is derived from an EMBL/GenBank/DDBJ whole genome shotgun (WGS) entry which is preliminary data.</text>
</comment>
<evidence type="ECO:0000313" key="2">
    <source>
        <dbReference type="EMBL" id="MDJ1482379.1"/>
    </source>
</evidence>
<proteinExistence type="predicted"/>
<dbReference type="EMBL" id="JASJOS010000007">
    <property type="protein sequence ID" value="MDJ1482379.1"/>
    <property type="molecule type" value="Genomic_DNA"/>
</dbReference>
<organism evidence="2 3">
    <name type="scientific">Xanthocytophaga flava</name>
    <dbReference type="NCBI Taxonomy" id="3048013"/>
    <lineage>
        <taxon>Bacteria</taxon>
        <taxon>Pseudomonadati</taxon>
        <taxon>Bacteroidota</taxon>
        <taxon>Cytophagia</taxon>
        <taxon>Cytophagales</taxon>
        <taxon>Rhodocytophagaceae</taxon>
        <taxon>Xanthocytophaga</taxon>
    </lineage>
</organism>
<keyword evidence="1" id="KW-0732">Signal</keyword>
<dbReference type="Proteomes" id="UP001241110">
    <property type="component" value="Unassembled WGS sequence"/>
</dbReference>
<sequence>MKFMLISYIIIAFLTACGSSFKETPVEKYRPSRREYKSKLFVKDRAIMNAQDFLRGDSILISRLKEYTTTSFVEINSSSFYLKIFKHPQINKPIAVLIDFDHDIMGFYISHHKKWHSMNIYESSFGKTFSVFTRLSDFNFDKYTDLALHTSSSNGCSSAHFAFYFYDPKQHMFINDTTFKKSVRGNPIADKKHLIIRSREASCACGCYTIYEHKWTDNKLRLVRTLNKDPYADTLFITNYSTTGQILSKSEEYMSYAKSQKLISDFDNYKKYDVR</sequence>
<reference evidence="2" key="1">
    <citation type="submission" date="2023-05" db="EMBL/GenBank/DDBJ databases">
        <authorList>
            <person name="Zhang X."/>
        </authorList>
    </citation>
    <scope>NUCLEOTIDE SEQUENCE</scope>
    <source>
        <strain evidence="2">YF14B1</strain>
    </source>
</reference>
<evidence type="ECO:0000313" key="3">
    <source>
        <dbReference type="Proteomes" id="UP001241110"/>
    </source>
</evidence>
<evidence type="ECO:0000256" key="1">
    <source>
        <dbReference type="SAM" id="SignalP"/>
    </source>
</evidence>
<feature type="signal peptide" evidence="1">
    <location>
        <begin position="1"/>
        <end position="22"/>
    </location>
</feature>
<feature type="chain" id="PRO_5041914505" description="Lipoprotein" evidence="1">
    <location>
        <begin position="23"/>
        <end position="275"/>
    </location>
</feature>
<dbReference type="InterPro" id="IPR058087">
    <property type="entry name" value="XAC2610_dom"/>
</dbReference>
<dbReference type="PROSITE" id="PS51257">
    <property type="entry name" value="PROKAR_LIPOPROTEIN"/>
    <property type="match status" value="1"/>
</dbReference>
<dbReference type="AlphaFoldDB" id="A0AAE3QT55"/>
<evidence type="ECO:0008006" key="4">
    <source>
        <dbReference type="Google" id="ProtNLM"/>
    </source>
</evidence>